<dbReference type="EMBL" id="PQXM01000673">
    <property type="protein sequence ID" value="TGO70736.1"/>
    <property type="molecule type" value="Genomic_DNA"/>
</dbReference>
<feature type="compositionally biased region" description="Polar residues" evidence="1">
    <location>
        <begin position="72"/>
        <end position="83"/>
    </location>
</feature>
<dbReference type="Proteomes" id="UP000297229">
    <property type="component" value="Unassembled WGS sequence"/>
</dbReference>
<dbReference type="AlphaFoldDB" id="A0A4Z1JAU1"/>
<protein>
    <submittedName>
        <fullName evidence="2">Uncharacterized protein</fullName>
    </submittedName>
</protein>
<accession>A0A4Z1JAU1</accession>
<comment type="caution">
    <text evidence="2">The sequence shown here is derived from an EMBL/GenBank/DDBJ whole genome shotgun (WGS) entry which is preliminary data.</text>
</comment>
<organism evidence="2 3">
    <name type="scientific">Botrytis elliptica</name>
    <dbReference type="NCBI Taxonomy" id="278938"/>
    <lineage>
        <taxon>Eukaryota</taxon>
        <taxon>Fungi</taxon>
        <taxon>Dikarya</taxon>
        <taxon>Ascomycota</taxon>
        <taxon>Pezizomycotina</taxon>
        <taxon>Leotiomycetes</taxon>
        <taxon>Helotiales</taxon>
        <taxon>Sclerotiniaceae</taxon>
        <taxon>Botrytis</taxon>
    </lineage>
</organism>
<keyword evidence="3" id="KW-1185">Reference proteome</keyword>
<evidence type="ECO:0000313" key="2">
    <source>
        <dbReference type="EMBL" id="TGO70736.1"/>
    </source>
</evidence>
<feature type="region of interest" description="Disordered" evidence="1">
    <location>
        <begin position="1"/>
        <end position="83"/>
    </location>
</feature>
<evidence type="ECO:0000313" key="3">
    <source>
        <dbReference type="Proteomes" id="UP000297229"/>
    </source>
</evidence>
<name>A0A4Z1JAU1_9HELO</name>
<sequence>MASSDTSRGVEGAQYLEDLANFPTKTYNSTRDGKASNVANRHVGYITKTRKQPISQPKSDLSRRAPNPILTLKTQDASSKPNP</sequence>
<gene>
    <name evidence="2" type="ORF">BELL_0675g00020</name>
</gene>
<reference evidence="2 3" key="1">
    <citation type="submission" date="2017-12" db="EMBL/GenBank/DDBJ databases">
        <title>Comparative genomics of Botrytis spp.</title>
        <authorList>
            <person name="Valero-Jimenez C.A."/>
            <person name="Tapia P."/>
            <person name="Veloso J."/>
            <person name="Silva-Moreno E."/>
            <person name="Staats M."/>
            <person name="Valdes J.H."/>
            <person name="Van Kan J.A.L."/>
        </authorList>
    </citation>
    <scope>NUCLEOTIDE SEQUENCE [LARGE SCALE GENOMIC DNA]</scope>
    <source>
        <strain evidence="2 3">Be9601</strain>
    </source>
</reference>
<proteinExistence type="predicted"/>
<evidence type="ECO:0000256" key="1">
    <source>
        <dbReference type="SAM" id="MobiDB-lite"/>
    </source>
</evidence>